<dbReference type="InterPro" id="IPR029016">
    <property type="entry name" value="GAF-like_dom_sf"/>
</dbReference>
<dbReference type="SMART" id="SM00448">
    <property type="entry name" value="REC"/>
    <property type="match status" value="2"/>
</dbReference>
<keyword evidence="8" id="KW-0902">Two-component regulatory system</keyword>
<evidence type="ECO:0000256" key="9">
    <source>
        <dbReference type="PROSITE-ProRule" id="PRU00169"/>
    </source>
</evidence>
<dbReference type="Gene3D" id="3.30.450.20">
    <property type="entry name" value="PAS domain"/>
    <property type="match status" value="1"/>
</dbReference>
<dbReference type="Pfam" id="PF00072">
    <property type="entry name" value="Response_reg"/>
    <property type="match status" value="2"/>
</dbReference>
<dbReference type="InterPro" id="IPR004358">
    <property type="entry name" value="Sig_transdc_His_kin-like_C"/>
</dbReference>
<dbReference type="AlphaFoldDB" id="A0A9X3XEC9"/>
<dbReference type="PROSITE" id="PS50110">
    <property type="entry name" value="RESPONSE_REGULATORY"/>
    <property type="match status" value="2"/>
</dbReference>
<dbReference type="SUPFAM" id="SSF47384">
    <property type="entry name" value="Homodimeric domain of signal transducing histidine kinase"/>
    <property type="match status" value="2"/>
</dbReference>
<feature type="domain" description="Response regulatory" evidence="11">
    <location>
        <begin position="634"/>
        <end position="749"/>
    </location>
</feature>
<dbReference type="Gene3D" id="1.10.287.130">
    <property type="match status" value="2"/>
</dbReference>
<keyword evidence="7" id="KW-0067">ATP-binding</keyword>
<evidence type="ECO:0000256" key="5">
    <source>
        <dbReference type="ARBA" id="ARBA00022741"/>
    </source>
</evidence>
<keyword evidence="13" id="KW-1185">Reference proteome</keyword>
<accession>A0A9X3XEC9</accession>
<dbReference type="Gene3D" id="3.40.50.2300">
    <property type="match status" value="2"/>
</dbReference>
<dbReference type="SUPFAM" id="SSF52172">
    <property type="entry name" value="CheY-like"/>
    <property type="match status" value="2"/>
</dbReference>
<evidence type="ECO:0000256" key="6">
    <source>
        <dbReference type="ARBA" id="ARBA00022777"/>
    </source>
</evidence>
<evidence type="ECO:0000256" key="3">
    <source>
        <dbReference type="ARBA" id="ARBA00022553"/>
    </source>
</evidence>
<dbReference type="SMART" id="SM00388">
    <property type="entry name" value="HisKA"/>
    <property type="match status" value="2"/>
</dbReference>
<evidence type="ECO:0000313" key="12">
    <source>
        <dbReference type="EMBL" id="MDC3988829.1"/>
    </source>
</evidence>
<dbReference type="Pfam" id="PF00512">
    <property type="entry name" value="HisKA"/>
    <property type="match status" value="2"/>
</dbReference>
<dbReference type="InterPro" id="IPR011006">
    <property type="entry name" value="CheY-like_superfamily"/>
</dbReference>
<name>A0A9X3XEC9_9BACT</name>
<feature type="domain" description="Histidine kinase" evidence="10">
    <location>
        <begin position="775"/>
        <end position="991"/>
    </location>
</feature>
<proteinExistence type="predicted"/>
<dbReference type="SUPFAM" id="SSF55874">
    <property type="entry name" value="ATPase domain of HSP90 chaperone/DNA topoisomerase II/histidine kinase"/>
    <property type="match status" value="2"/>
</dbReference>
<dbReference type="InterPro" id="IPR036097">
    <property type="entry name" value="HisK_dim/P_sf"/>
</dbReference>
<keyword evidence="3 9" id="KW-0597">Phosphoprotein</keyword>
<keyword evidence="6" id="KW-0418">Kinase</keyword>
<dbReference type="FunFam" id="3.30.565.10:FF:000006">
    <property type="entry name" value="Sensor histidine kinase WalK"/>
    <property type="match status" value="1"/>
</dbReference>
<dbReference type="InterPro" id="IPR003594">
    <property type="entry name" value="HATPase_dom"/>
</dbReference>
<feature type="domain" description="Histidine kinase" evidence="10">
    <location>
        <begin position="359"/>
        <end position="576"/>
    </location>
</feature>
<reference evidence="12 13" key="1">
    <citation type="submission" date="2021-04" db="EMBL/GenBank/DDBJ databases">
        <title>Genome analysis of Polyangium sp.</title>
        <authorList>
            <person name="Li Y."/>
            <person name="Wang J."/>
        </authorList>
    </citation>
    <scope>NUCLEOTIDE SEQUENCE [LARGE SCALE GENOMIC DNA]</scope>
    <source>
        <strain evidence="12 13">SDU14</strain>
    </source>
</reference>
<dbReference type="InterPro" id="IPR003661">
    <property type="entry name" value="HisK_dim/P_dom"/>
</dbReference>
<dbReference type="InterPro" id="IPR005467">
    <property type="entry name" value="His_kinase_dom"/>
</dbReference>
<keyword evidence="5" id="KW-0547">Nucleotide-binding</keyword>
<dbReference type="EMBL" id="JAGTJJ010000085">
    <property type="protein sequence ID" value="MDC3988829.1"/>
    <property type="molecule type" value="Genomic_DNA"/>
</dbReference>
<dbReference type="CDD" id="cd00075">
    <property type="entry name" value="HATPase"/>
    <property type="match status" value="1"/>
</dbReference>
<dbReference type="SUPFAM" id="SSF55781">
    <property type="entry name" value="GAF domain-like"/>
    <property type="match status" value="1"/>
</dbReference>
<dbReference type="InterPro" id="IPR036890">
    <property type="entry name" value="HATPase_C_sf"/>
</dbReference>
<gene>
    <name evidence="12" type="ORF">KEG57_50655</name>
</gene>
<keyword evidence="4" id="KW-0808">Transferase</keyword>
<organism evidence="12 13">
    <name type="scientific">Polyangium jinanense</name>
    <dbReference type="NCBI Taxonomy" id="2829994"/>
    <lineage>
        <taxon>Bacteria</taxon>
        <taxon>Pseudomonadati</taxon>
        <taxon>Myxococcota</taxon>
        <taxon>Polyangia</taxon>
        <taxon>Polyangiales</taxon>
        <taxon>Polyangiaceae</taxon>
        <taxon>Polyangium</taxon>
    </lineage>
</organism>
<dbReference type="PROSITE" id="PS50109">
    <property type="entry name" value="HIS_KIN"/>
    <property type="match status" value="2"/>
</dbReference>
<dbReference type="Gene3D" id="3.30.450.40">
    <property type="match status" value="1"/>
</dbReference>
<dbReference type="CDD" id="cd17580">
    <property type="entry name" value="REC_2_DhkD-like"/>
    <property type="match status" value="1"/>
</dbReference>
<dbReference type="CDD" id="cd17574">
    <property type="entry name" value="REC_OmpR"/>
    <property type="match status" value="1"/>
</dbReference>
<sequence>MQLPPPDGACSTTADCLRGGGEMGALMRAHDWRGTAVGAPAAWDRSLKTAIQMILGARHPMFVWWGPKLLDFHNDAYIPILGQRHPTALARPASEVWSEVWHIIGPWAEAVLREGRSLSGSEVLLPVDRNGYTEEAYFTYSYSPINDDSGAIAGVFCACSEETGEVLGRRRLQNLGALGAAMLGARSPVEVCQTAATHLAENRNDVPFVLLYLLDETGAVAHLAGMSGLPADHRACFTPSPEDAEGPWPLGEVKARRRGIVLDDVRRRIGELSCAPWAEPIEQAIVLPIEDHGLGRMAGALVLGISPRLRLDAEYRNYLELAAAQIGSALTNAGALESERRRAEALAELDRAKTTFFSNVSHEFRTPLTMMLGPLEELALGDPALTDAQRVHVELAQRSAERLLKLVKSLLDFARIEAGRFDASFVATDLSRMTGELAATFRSAIERAGLRLGIDCPPLPEPTYVDHDMWEKIVLNLLSNALKFTFDGEVVVSLRHAGDRVILTVRDTGTGIPAAELPRIFERFHRVHGARARTHEGAGIGLSLVQDLVRLHGGAIEVESEVGRGSTFQISMPTGTAHLPADRIGAPLSLASTAIGPAPFLEEALRWLPAPDEHVLHFSATSEPDVREAAPRARLLVVDDNTDMRGYLRRLLAPRWDVTAVPTAMAALAEARLSPPDLVLCDVMMPGMDGFALLRELRQDPRTSSIPIMMLSARAGEAARVEGLDAGADDYLIKPFSARELVARVASQISLSQARSQAKSRAEAASRAKDEFLAMLGHELRNPLSPILTALELMRLRNGSALERERAVIERQVQHLVRLVDDLLDVSRIARGKIELRRRPLPLAQVVAKALEQASPLIEQRGHTLHVAVPEEGLVVDVDEMRLAQVVGNLLANAAKYTEKGGHVEVSAFREGEWATLRVRDSGIGISHELLPHIFDLFVQGGRSIDRSEGGLGLGLAIVKNLTESHGGRIEARSAGPGRGSEFILRLPLAASKTAPPPRAWEERPMGAASASLCRVLVVDDNQDAAVLLAEALRATGYETRVAFDGPSGLEIGRTFRPEIAVLDIGLPVMDGYELAERLRELSSPPLRLLALSGYAQPGDRDRTRAAGFDEHLVKPVDMKTLHAALSGVRPRHEGQG</sequence>
<dbReference type="InterPro" id="IPR001789">
    <property type="entry name" value="Sig_transdc_resp-reg_receiver"/>
</dbReference>
<dbReference type="PRINTS" id="PR00344">
    <property type="entry name" value="BCTRLSENSOR"/>
</dbReference>
<protein>
    <recommendedName>
        <fullName evidence="2">histidine kinase</fullName>
        <ecNumber evidence="2">2.7.13.3</ecNumber>
    </recommendedName>
</protein>
<feature type="domain" description="Response regulatory" evidence="11">
    <location>
        <begin position="1015"/>
        <end position="1130"/>
    </location>
</feature>
<feature type="modified residue" description="4-aspartylphosphate" evidence="9">
    <location>
        <position position="1064"/>
    </location>
</feature>
<dbReference type="FunFam" id="3.30.565.10:FF:000037">
    <property type="entry name" value="Hybrid sensor histidine kinase/response regulator"/>
    <property type="match status" value="1"/>
</dbReference>
<dbReference type="CDD" id="cd00082">
    <property type="entry name" value="HisKA"/>
    <property type="match status" value="2"/>
</dbReference>
<dbReference type="Gene3D" id="3.30.565.10">
    <property type="entry name" value="Histidine kinase-like ATPase, C-terminal domain"/>
    <property type="match status" value="2"/>
</dbReference>
<dbReference type="SMART" id="SM00387">
    <property type="entry name" value="HATPase_c"/>
    <property type="match status" value="2"/>
</dbReference>
<dbReference type="Proteomes" id="UP001151081">
    <property type="component" value="Unassembled WGS sequence"/>
</dbReference>
<evidence type="ECO:0000259" key="10">
    <source>
        <dbReference type="PROSITE" id="PS50109"/>
    </source>
</evidence>
<dbReference type="InterPro" id="IPR003018">
    <property type="entry name" value="GAF"/>
</dbReference>
<dbReference type="GO" id="GO:0000155">
    <property type="term" value="F:phosphorelay sensor kinase activity"/>
    <property type="evidence" value="ECO:0007669"/>
    <property type="project" value="InterPro"/>
</dbReference>
<dbReference type="Pfam" id="PF02518">
    <property type="entry name" value="HATPase_c"/>
    <property type="match status" value="2"/>
</dbReference>
<dbReference type="PANTHER" id="PTHR43547:SF2">
    <property type="entry name" value="HYBRID SIGNAL TRANSDUCTION HISTIDINE KINASE C"/>
    <property type="match status" value="1"/>
</dbReference>
<evidence type="ECO:0000256" key="8">
    <source>
        <dbReference type="ARBA" id="ARBA00023012"/>
    </source>
</evidence>
<dbReference type="EC" id="2.7.13.3" evidence="2"/>
<dbReference type="Pfam" id="PF13185">
    <property type="entry name" value="GAF_2"/>
    <property type="match status" value="1"/>
</dbReference>
<evidence type="ECO:0000256" key="4">
    <source>
        <dbReference type="ARBA" id="ARBA00022679"/>
    </source>
</evidence>
<evidence type="ECO:0000256" key="7">
    <source>
        <dbReference type="ARBA" id="ARBA00022840"/>
    </source>
</evidence>
<feature type="modified residue" description="4-aspartylphosphate" evidence="9">
    <location>
        <position position="682"/>
    </location>
</feature>
<evidence type="ECO:0000259" key="11">
    <source>
        <dbReference type="PROSITE" id="PS50110"/>
    </source>
</evidence>
<comment type="caution">
    <text evidence="12">The sequence shown here is derived from an EMBL/GenBank/DDBJ whole genome shotgun (WGS) entry which is preliminary data.</text>
</comment>
<comment type="catalytic activity">
    <reaction evidence="1">
        <text>ATP + protein L-histidine = ADP + protein N-phospho-L-histidine.</text>
        <dbReference type="EC" id="2.7.13.3"/>
    </reaction>
</comment>
<dbReference type="GO" id="GO:0005524">
    <property type="term" value="F:ATP binding"/>
    <property type="evidence" value="ECO:0007669"/>
    <property type="project" value="UniProtKB-KW"/>
</dbReference>
<evidence type="ECO:0000313" key="13">
    <source>
        <dbReference type="Proteomes" id="UP001151081"/>
    </source>
</evidence>
<evidence type="ECO:0000256" key="2">
    <source>
        <dbReference type="ARBA" id="ARBA00012438"/>
    </source>
</evidence>
<evidence type="ECO:0000256" key="1">
    <source>
        <dbReference type="ARBA" id="ARBA00000085"/>
    </source>
</evidence>
<dbReference type="PANTHER" id="PTHR43547">
    <property type="entry name" value="TWO-COMPONENT HISTIDINE KINASE"/>
    <property type="match status" value="1"/>
</dbReference>